<dbReference type="CDD" id="cd00075">
    <property type="entry name" value="HATPase"/>
    <property type="match status" value="1"/>
</dbReference>
<dbReference type="InterPro" id="IPR003594">
    <property type="entry name" value="HATPase_dom"/>
</dbReference>
<dbReference type="Gene3D" id="1.10.287.130">
    <property type="match status" value="1"/>
</dbReference>
<evidence type="ECO:0000313" key="17">
    <source>
        <dbReference type="EMBL" id="MST69293.1"/>
    </source>
</evidence>
<accession>A0A6A8M8X7</accession>
<proteinExistence type="predicted"/>
<evidence type="ECO:0000256" key="11">
    <source>
        <dbReference type="ARBA" id="ARBA00022989"/>
    </source>
</evidence>
<dbReference type="RefSeq" id="WP_154572764.1">
    <property type="nucleotide sequence ID" value="NZ_VUNB01000005.1"/>
</dbReference>
<dbReference type="AlphaFoldDB" id="A0A6A8M8X7"/>
<dbReference type="Gene3D" id="3.30.565.10">
    <property type="entry name" value="Histidine kinase-like ATPase, C-terminal domain"/>
    <property type="match status" value="1"/>
</dbReference>
<name>A0A6A8M8X7_9FIRM</name>
<evidence type="ECO:0000256" key="12">
    <source>
        <dbReference type="ARBA" id="ARBA00023012"/>
    </source>
</evidence>
<dbReference type="PANTHER" id="PTHR45528:SF1">
    <property type="entry name" value="SENSOR HISTIDINE KINASE CPXA"/>
    <property type="match status" value="1"/>
</dbReference>
<dbReference type="InterPro" id="IPR004358">
    <property type="entry name" value="Sig_transdc_His_kin-like_C"/>
</dbReference>
<feature type="domain" description="Histidine kinase" evidence="15">
    <location>
        <begin position="324"/>
        <end position="540"/>
    </location>
</feature>
<keyword evidence="13 14" id="KW-0472">Membrane</keyword>
<dbReference type="SUPFAM" id="SSF47384">
    <property type="entry name" value="Homodimeric domain of signal transducing histidine kinase"/>
    <property type="match status" value="1"/>
</dbReference>
<dbReference type="SMART" id="SM00304">
    <property type="entry name" value="HAMP"/>
    <property type="match status" value="1"/>
</dbReference>
<feature type="transmembrane region" description="Helical" evidence="14">
    <location>
        <begin position="234"/>
        <end position="255"/>
    </location>
</feature>
<dbReference type="InterPro" id="IPR036097">
    <property type="entry name" value="HisK_dim/P_sf"/>
</dbReference>
<evidence type="ECO:0000256" key="2">
    <source>
        <dbReference type="ARBA" id="ARBA00004651"/>
    </source>
</evidence>
<dbReference type="InterPro" id="IPR003660">
    <property type="entry name" value="HAMP_dom"/>
</dbReference>
<keyword evidence="5" id="KW-0597">Phosphoprotein</keyword>
<evidence type="ECO:0000259" key="15">
    <source>
        <dbReference type="PROSITE" id="PS50109"/>
    </source>
</evidence>
<dbReference type="SMART" id="SM00387">
    <property type="entry name" value="HATPase_c"/>
    <property type="match status" value="1"/>
</dbReference>
<keyword evidence="11 14" id="KW-1133">Transmembrane helix</keyword>
<dbReference type="GO" id="GO:0000155">
    <property type="term" value="F:phosphorelay sensor kinase activity"/>
    <property type="evidence" value="ECO:0007669"/>
    <property type="project" value="InterPro"/>
</dbReference>
<dbReference type="Pfam" id="PF02518">
    <property type="entry name" value="HATPase_c"/>
    <property type="match status" value="1"/>
</dbReference>
<dbReference type="Gene3D" id="6.10.340.10">
    <property type="match status" value="1"/>
</dbReference>
<evidence type="ECO:0000256" key="4">
    <source>
        <dbReference type="ARBA" id="ARBA00022475"/>
    </source>
</evidence>
<dbReference type="PROSITE" id="PS50109">
    <property type="entry name" value="HIS_KIN"/>
    <property type="match status" value="1"/>
</dbReference>
<evidence type="ECO:0000256" key="14">
    <source>
        <dbReference type="SAM" id="Phobius"/>
    </source>
</evidence>
<dbReference type="InterPro" id="IPR005467">
    <property type="entry name" value="His_kinase_dom"/>
</dbReference>
<comment type="catalytic activity">
    <reaction evidence="1">
        <text>ATP + protein L-histidine = ADP + protein N-phospho-L-histidine.</text>
        <dbReference type="EC" id="2.7.13.3"/>
    </reaction>
</comment>
<dbReference type="CDD" id="cd00082">
    <property type="entry name" value="HisKA"/>
    <property type="match status" value="1"/>
</dbReference>
<dbReference type="PANTHER" id="PTHR45528">
    <property type="entry name" value="SENSOR HISTIDINE KINASE CPXA"/>
    <property type="match status" value="1"/>
</dbReference>
<evidence type="ECO:0000256" key="5">
    <source>
        <dbReference type="ARBA" id="ARBA00022553"/>
    </source>
</evidence>
<keyword evidence="4" id="KW-1003">Cell membrane</keyword>
<evidence type="ECO:0000256" key="13">
    <source>
        <dbReference type="ARBA" id="ARBA00023136"/>
    </source>
</evidence>
<gene>
    <name evidence="17" type="ORF">FYJ66_06790</name>
</gene>
<evidence type="ECO:0000256" key="9">
    <source>
        <dbReference type="ARBA" id="ARBA00022777"/>
    </source>
</evidence>
<dbReference type="InterPro" id="IPR036890">
    <property type="entry name" value="HATPase_C_sf"/>
</dbReference>
<evidence type="ECO:0000256" key="1">
    <source>
        <dbReference type="ARBA" id="ARBA00000085"/>
    </source>
</evidence>
<dbReference type="Pfam" id="PF00512">
    <property type="entry name" value="HisKA"/>
    <property type="match status" value="1"/>
</dbReference>
<evidence type="ECO:0000256" key="8">
    <source>
        <dbReference type="ARBA" id="ARBA00022741"/>
    </source>
</evidence>
<keyword evidence="9 17" id="KW-0418">Kinase</keyword>
<protein>
    <recommendedName>
        <fullName evidence="3">histidine kinase</fullName>
        <ecNumber evidence="3">2.7.13.3</ecNumber>
    </recommendedName>
</protein>
<dbReference type="PRINTS" id="PR00344">
    <property type="entry name" value="BCTRLSENSOR"/>
</dbReference>
<keyword evidence="8" id="KW-0547">Nucleotide-binding</keyword>
<evidence type="ECO:0000256" key="10">
    <source>
        <dbReference type="ARBA" id="ARBA00022840"/>
    </source>
</evidence>
<dbReference type="SMART" id="SM00388">
    <property type="entry name" value="HisKA"/>
    <property type="match status" value="1"/>
</dbReference>
<dbReference type="PROSITE" id="PS50885">
    <property type="entry name" value="HAMP"/>
    <property type="match status" value="1"/>
</dbReference>
<comment type="caution">
    <text evidence="17">The sequence shown here is derived from an EMBL/GenBank/DDBJ whole genome shotgun (WGS) entry which is preliminary data.</text>
</comment>
<dbReference type="InterPro" id="IPR003661">
    <property type="entry name" value="HisK_dim/P_dom"/>
</dbReference>
<evidence type="ECO:0000259" key="16">
    <source>
        <dbReference type="PROSITE" id="PS50885"/>
    </source>
</evidence>
<feature type="transmembrane region" description="Helical" evidence="14">
    <location>
        <begin position="25"/>
        <end position="47"/>
    </location>
</feature>
<dbReference type="InterPro" id="IPR050398">
    <property type="entry name" value="HssS/ArlS-like"/>
</dbReference>
<sequence length="540" mass="60844">MDVSKKPELPIKRGSFVATIIRNHILFSVFLVVLIYVVVVLVTINTFDSSINKNVKNLASDYSESAEFKNVNIHRYLNGNSGAVILDKNGKTVFHTGRCPIKEFTPDGLKLIPARDQIVDISVKKAENDDGQQVIFVRRIWTTDLYTDYVDFGDVDVLDSDHNVIYSTKFSDKTRYSPDEYKLLTGKLGKDISVRKTGFKKTSESTGKSEKYTLVAFSQPDSVSAMNRRERNSIFIILGTVAAYFALLMIFSLIISRKVKTPIHALEQAMSDVSRGKTGGIIVYEGPTEFMDMCHSFNTMSKKLQVSENENQEMREAQQRMISGVAHDLKTPITVIQGYAKAINDGIVAPEDQKKYLQTIEEKSTQLTELINEFHQYAMMNRPEMKFDLEKVNICEFTREYLAGRYQELDIEGRELELDIPDEEIMVSIDQSHFTRVFDNLVNNYLRYCGEGSTLFCSIKQRDDKVLVIMGDNGPGVSENVISTIFDPFVKGDSARASRGSGLGLSIVKEVIEGCGGTIVLTKHPRKPMNTEFIITLPVK</sequence>
<dbReference type="GO" id="GO:0005886">
    <property type="term" value="C:plasma membrane"/>
    <property type="evidence" value="ECO:0007669"/>
    <property type="project" value="UniProtKB-SubCell"/>
</dbReference>
<evidence type="ECO:0000256" key="3">
    <source>
        <dbReference type="ARBA" id="ARBA00012438"/>
    </source>
</evidence>
<keyword evidence="12" id="KW-0902">Two-component regulatory system</keyword>
<evidence type="ECO:0000256" key="7">
    <source>
        <dbReference type="ARBA" id="ARBA00022692"/>
    </source>
</evidence>
<dbReference type="EC" id="2.7.13.3" evidence="3"/>
<feature type="domain" description="HAMP" evidence="16">
    <location>
        <begin position="257"/>
        <end position="309"/>
    </location>
</feature>
<keyword evidence="10" id="KW-0067">ATP-binding</keyword>
<organism evidence="17">
    <name type="scientific">Baileyella intestinalis</name>
    <dbReference type="NCBI Taxonomy" id="2606709"/>
    <lineage>
        <taxon>Bacteria</taxon>
        <taxon>Bacillati</taxon>
        <taxon>Bacillota</taxon>
        <taxon>Clostridia</taxon>
        <taxon>Peptostreptococcales</taxon>
        <taxon>Anaerovoracaceae</taxon>
        <taxon>Baileyella</taxon>
    </lineage>
</organism>
<dbReference type="GO" id="GO:0005524">
    <property type="term" value="F:ATP binding"/>
    <property type="evidence" value="ECO:0007669"/>
    <property type="project" value="UniProtKB-KW"/>
</dbReference>
<dbReference type="EMBL" id="VUNB01000005">
    <property type="protein sequence ID" value="MST69293.1"/>
    <property type="molecule type" value="Genomic_DNA"/>
</dbReference>
<keyword evidence="6" id="KW-0808">Transferase</keyword>
<comment type="subcellular location">
    <subcellularLocation>
        <location evidence="2">Cell membrane</location>
        <topology evidence="2">Multi-pass membrane protein</topology>
    </subcellularLocation>
</comment>
<reference evidence="17" key="1">
    <citation type="submission" date="2019-09" db="EMBL/GenBank/DDBJ databases">
        <title>In-depth cultivation of the pig gut microbiome towards novel bacterial diversity and tailored functional studies.</title>
        <authorList>
            <person name="Wylensek D."/>
            <person name="Hitch T.C.A."/>
            <person name="Clavel T."/>
        </authorList>
    </citation>
    <scope>NUCLEOTIDE SEQUENCE</scope>
    <source>
        <strain evidence="17">RF-744-FAT-WT-3</strain>
    </source>
</reference>
<dbReference type="SUPFAM" id="SSF55874">
    <property type="entry name" value="ATPase domain of HSP90 chaperone/DNA topoisomerase II/histidine kinase"/>
    <property type="match status" value="1"/>
</dbReference>
<evidence type="ECO:0000256" key="6">
    <source>
        <dbReference type="ARBA" id="ARBA00022679"/>
    </source>
</evidence>
<keyword evidence="7 14" id="KW-0812">Transmembrane</keyword>